<proteinExistence type="predicted"/>
<sequence>MNDTTLKPRQKQCEKLLRSYYTLPLTIERMKTSAEVATTASYAVREGQSHAAPSSPVEEVTMKRNEIRLKETELKLLERLRTTIHDDLVDIWEMRYNPRYQYNNQQTILQLNMERKTYYRLVAQLLGHVADVFGLWEDVSHE</sequence>
<dbReference type="EMBL" id="JBHTCE010000001">
    <property type="protein sequence ID" value="MFC7389242.1"/>
    <property type="molecule type" value="Genomic_DNA"/>
</dbReference>
<protein>
    <recommendedName>
        <fullName evidence="3">ArpU family transcriptional regulator</fullName>
    </recommendedName>
</protein>
<evidence type="ECO:0008006" key="3">
    <source>
        <dbReference type="Google" id="ProtNLM"/>
    </source>
</evidence>
<organism evidence="1 2">
    <name type="scientific">Exiguobacterium aestuarii</name>
    <dbReference type="NCBI Taxonomy" id="273527"/>
    <lineage>
        <taxon>Bacteria</taxon>
        <taxon>Bacillati</taxon>
        <taxon>Bacillota</taxon>
        <taxon>Bacilli</taxon>
        <taxon>Bacillales</taxon>
        <taxon>Bacillales Family XII. Incertae Sedis</taxon>
        <taxon>Exiguobacterium</taxon>
    </lineage>
</organism>
<keyword evidence="2" id="KW-1185">Reference proteome</keyword>
<dbReference type="RefSeq" id="WP_214787065.1">
    <property type="nucleotide sequence ID" value="NZ_JANIEL010000051.1"/>
</dbReference>
<name>A0ABW2PL64_9BACL</name>
<gene>
    <name evidence="1" type="ORF">ACFQO8_03735</name>
</gene>
<reference evidence="2" key="1">
    <citation type="journal article" date="2019" name="Int. J. Syst. Evol. Microbiol.">
        <title>The Global Catalogue of Microorganisms (GCM) 10K type strain sequencing project: providing services to taxonomists for standard genome sequencing and annotation.</title>
        <authorList>
            <consortium name="The Broad Institute Genomics Platform"/>
            <consortium name="The Broad Institute Genome Sequencing Center for Infectious Disease"/>
            <person name="Wu L."/>
            <person name="Ma J."/>
        </authorList>
    </citation>
    <scope>NUCLEOTIDE SEQUENCE [LARGE SCALE GENOMIC DNA]</scope>
    <source>
        <strain evidence="2">CCUG 55590</strain>
    </source>
</reference>
<dbReference type="Proteomes" id="UP001596439">
    <property type="component" value="Unassembled WGS sequence"/>
</dbReference>
<comment type="caution">
    <text evidence="1">The sequence shown here is derived from an EMBL/GenBank/DDBJ whole genome shotgun (WGS) entry which is preliminary data.</text>
</comment>
<evidence type="ECO:0000313" key="2">
    <source>
        <dbReference type="Proteomes" id="UP001596439"/>
    </source>
</evidence>
<accession>A0ABW2PL64</accession>
<evidence type="ECO:0000313" key="1">
    <source>
        <dbReference type="EMBL" id="MFC7389242.1"/>
    </source>
</evidence>